<accession>A0A1B6VGJ3</accession>
<dbReference type="RefSeq" id="WP_083956578.1">
    <property type="nucleotide sequence ID" value="NZ_LUTU01000017.1"/>
</dbReference>
<keyword evidence="1" id="KW-0732">Signal</keyword>
<dbReference type="Proteomes" id="UP000077786">
    <property type="component" value="Unassembled WGS sequence"/>
</dbReference>
<dbReference type="PATRIC" id="fig|38307.3.peg.3150"/>
<evidence type="ECO:0000256" key="1">
    <source>
        <dbReference type="SAM" id="SignalP"/>
    </source>
</evidence>
<dbReference type="AlphaFoldDB" id="A0A1B6VGJ3"/>
<gene>
    <name evidence="2" type="ORF">A0123_03010</name>
</gene>
<dbReference type="InterPro" id="IPR021747">
    <property type="entry name" value="DUF3313"/>
</dbReference>
<sequence length="235" mass="25071">MAIIAKRSANSCASLVVLLALTGCAGQKVTHSGFLPEETYGEMTPQKGHTDDKIYVKPGFDGAKYKVAVIDPVVWHPIAKAPHLKPEVAARMTDAFTTEIKKNVGKYYTIVDASECGACTDALHIRAAVTNIRRSKWYYNAIPVVAGFAAGAAGGGLPPIPPPFPGGASEELSATDGATGETVVAIATYNNGMPWNFMGQWMPYLHAKRAFHLAAQLLAEEFKNNGAIQLPKKEG</sequence>
<dbReference type="PROSITE" id="PS51257">
    <property type="entry name" value="PROKAR_LIPOPROTEIN"/>
    <property type="match status" value="1"/>
</dbReference>
<organism evidence="2 3">
    <name type="scientific">Gluconobacter cerinus</name>
    <dbReference type="NCBI Taxonomy" id="38307"/>
    <lineage>
        <taxon>Bacteria</taxon>
        <taxon>Pseudomonadati</taxon>
        <taxon>Pseudomonadota</taxon>
        <taxon>Alphaproteobacteria</taxon>
        <taxon>Acetobacterales</taxon>
        <taxon>Acetobacteraceae</taxon>
        <taxon>Gluconobacter</taxon>
    </lineage>
</organism>
<dbReference type="OrthoDB" id="7269086at2"/>
<dbReference type="Pfam" id="PF11769">
    <property type="entry name" value="DUF3313"/>
    <property type="match status" value="1"/>
</dbReference>
<evidence type="ECO:0000313" key="2">
    <source>
        <dbReference type="EMBL" id="OAJ66333.1"/>
    </source>
</evidence>
<reference evidence="2 3" key="1">
    <citation type="submission" date="2016-03" db="EMBL/GenBank/DDBJ databases">
        <title>Draft genome sequence of Gluconobacter cerinus strain CECT 9110.</title>
        <authorList>
            <person name="Sainz F."/>
            <person name="Mas A."/>
            <person name="Torija M.J."/>
        </authorList>
    </citation>
    <scope>NUCLEOTIDE SEQUENCE [LARGE SCALE GENOMIC DNA]</scope>
    <source>
        <strain evidence="2 3">CECT 9110</strain>
    </source>
</reference>
<evidence type="ECO:0000313" key="3">
    <source>
        <dbReference type="Proteomes" id="UP000077786"/>
    </source>
</evidence>
<protein>
    <recommendedName>
        <fullName evidence="4">Lipoprotein</fullName>
    </recommendedName>
</protein>
<name>A0A1B6VGJ3_9PROT</name>
<comment type="caution">
    <text evidence="2">The sequence shown here is derived from an EMBL/GenBank/DDBJ whole genome shotgun (WGS) entry which is preliminary data.</text>
</comment>
<evidence type="ECO:0008006" key="4">
    <source>
        <dbReference type="Google" id="ProtNLM"/>
    </source>
</evidence>
<feature type="chain" id="PRO_5008589977" description="Lipoprotein" evidence="1">
    <location>
        <begin position="26"/>
        <end position="235"/>
    </location>
</feature>
<feature type="signal peptide" evidence="1">
    <location>
        <begin position="1"/>
        <end position="25"/>
    </location>
</feature>
<proteinExistence type="predicted"/>
<dbReference type="EMBL" id="LUTU01000017">
    <property type="protein sequence ID" value="OAJ66333.1"/>
    <property type="molecule type" value="Genomic_DNA"/>
</dbReference>